<dbReference type="KEGG" id="haby:HLVA_14410"/>
<evidence type="ECO:0000313" key="4">
    <source>
        <dbReference type="Proteomes" id="UP001321582"/>
    </source>
</evidence>
<dbReference type="Proteomes" id="UP001321582">
    <property type="component" value="Chromosome"/>
</dbReference>
<keyword evidence="4" id="KW-1185">Reference proteome</keyword>
<dbReference type="Pfam" id="PF05168">
    <property type="entry name" value="HEPN"/>
    <property type="match status" value="1"/>
</dbReference>
<dbReference type="AlphaFoldDB" id="A0AAU9DH89"/>
<accession>A0AAU9DH89</accession>
<sequence length="84" mass="10358">MIAYYDFDSKKHSSIISYFNKNFIKTEEIEKQYSKFLTKAFKIRNDSDYEDFFIISKDEVKEQLKNAKEFIERIEKYIQENIYK</sequence>
<name>A0AAU9DH89_9FUSO</name>
<evidence type="ECO:0000256" key="1">
    <source>
        <dbReference type="ARBA" id="ARBA00038248"/>
    </source>
</evidence>
<dbReference type="InterPro" id="IPR052226">
    <property type="entry name" value="UPF0332_toxin"/>
</dbReference>
<evidence type="ECO:0000313" key="3">
    <source>
        <dbReference type="EMBL" id="BDU50872.1"/>
    </source>
</evidence>
<comment type="similarity">
    <text evidence="1">Belongs to the UPF0332 family.</text>
</comment>
<dbReference type="EMBL" id="AP027059">
    <property type="protein sequence ID" value="BDU50872.1"/>
    <property type="molecule type" value="Genomic_DNA"/>
</dbReference>
<dbReference type="PANTHER" id="PTHR36565">
    <property type="entry name" value="UPF0332 PROTEIN TM_1000"/>
    <property type="match status" value="1"/>
</dbReference>
<gene>
    <name evidence="3" type="ORF">HLVA_14410</name>
</gene>
<dbReference type="InterPro" id="IPR007842">
    <property type="entry name" value="HEPN_dom"/>
</dbReference>
<reference evidence="3 4" key="1">
    <citation type="submission" date="2022-11" db="EMBL/GenBank/DDBJ databases">
        <title>Haliovirga abyssi gen. nov., sp. nov., a mesophilic fermentative bacterium isolated from the Iheya North hydrothermal field and the proposal of Haliovirgaceae fam. nov.</title>
        <authorList>
            <person name="Miyazaki U."/>
            <person name="Tame A."/>
            <person name="Miyazaki J."/>
            <person name="Takai K."/>
            <person name="Sawayama S."/>
            <person name="Kitajima M."/>
            <person name="Okamoto A."/>
            <person name="Nakagawa S."/>
        </authorList>
    </citation>
    <scope>NUCLEOTIDE SEQUENCE [LARGE SCALE GENOMIC DNA]</scope>
    <source>
        <strain evidence="3 4">IC12</strain>
    </source>
</reference>
<dbReference type="PANTHER" id="PTHR36565:SF1">
    <property type="entry name" value="UPF0332 PROTEIN TM_1000"/>
    <property type="match status" value="1"/>
</dbReference>
<dbReference type="Gene3D" id="1.20.120.330">
    <property type="entry name" value="Nucleotidyltransferases domain 2"/>
    <property type="match status" value="1"/>
</dbReference>
<proteinExistence type="inferred from homology"/>
<evidence type="ECO:0000259" key="2">
    <source>
        <dbReference type="Pfam" id="PF05168"/>
    </source>
</evidence>
<protein>
    <recommendedName>
        <fullName evidence="2">HEPN domain-containing protein</fullName>
    </recommendedName>
</protein>
<organism evidence="3 4">
    <name type="scientific">Haliovirga abyssi</name>
    <dbReference type="NCBI Taxonomy" id="2996794"/>
    <lineage>
        <taxon>Bacteria</taxon>
        <taxon>Fusobacteriati</taxon>
        <taxon>Fusobacteriota</taxon>
        <taxon>Fusobacteriia</taxon>
        <taxon>Fusobacteriales</taxon>
        <taxon>Haliovirgaceae</taxon>
        <taxon>Haliovirga</taxon>
    </lineage>
</organism>
<feature type="domain" description="HEPN" evidence="2">
    <location>
        <begin position="3"/>
        <end position="76"/>
    </location>
</feature>